<reference evidence="1 2" key="1">
    <citation type="journal article" date="2019" name="Nat. Plants">
        <title>Genome sequencing of Musa balbisiana reveals subgenome evolution and function divergence in polyploid bananas.</title>
        <authorList>
            <person name="Yao X."/>
        </authorList>
    </citation>
    <scope>NUCLEOTIDE SEQUENCE [LARGE SCALE GENOMIC DNA]</scope>
    <source>
        <strain evidence="2">cv. DH-PKW</strain>
        <tissue evidence="1">Leaves</tissue>
    </source>
</reference>
<sequence length="79" mass="9147">MRGTLAVVVTMVDLTPRPAKTRAKSTMGIIWPGARKGKKKMWRSMASRREDKWRRNGEESSLLCMYEIIGTQTDFVWSR</sequence>
<comment type="caution">
    <text evidence="1">The sequence shown here is derived from an EMBL/GenBank/DDBJ whole genome shotgun (WGS) entry which is preliminary data.</text>
</comment>
<dbReference type="AlphaFoldDB" id="A0A4V4H479"/>
<proteinExistence type="predicted"/>
<organism evidence="1 2">
    <name type="scientific">Musa balbisiana</name>
    <name type="common">Banana</name>
    <dbReference type="NCBI Taxonomy" id="52838"/>
    <lineage>
        <taxon>Eukaryota</taxon>
        <taxon>Viridiplantae</taxon>
        <taxon>Streptophyta</taxon>
        <taxon>Embryophyta</taxon>
        <taxon>Tracheophyta</taxon>
        <taxon>Spermatophyta</taxon>
        <taxon>Magnoliopsida</taxon>
        <taxon>Liliopsida</taxon>
        <taxon>Zingiberales</taxon>
        <taxon>Musaceae</taxon>
        <taxon>Musa</taxon>
    </lineage>
</organism>
<dbReference type="Proteomes" id="UP000317650">
    <property type="component" value="Chromosome 6"/>
</dbReference>
<protein>
    <submittedName>
        <fullName evidence="1">Uncharacterized protein</fullName>
    </submittedName>
</protein>
<accession>A0A4V4H479</accession>
<dbReference type="EMBL" id="PYDT01000009">
    <property type="protein sequence ID" value="THU51166.1"/>
    <property type="molecule type" value="Genomic_DNA"/>
</dbReference>
<evidence type="ECO:0000313" key="2">
    <source>
        <dbReference type="Proteomes" id="UP000317650"/>
    </source>
</evidence>
<evidence type="ECO:0000313" key="1">
    <source>
        <dbReference type="EMBL" id="THU51166.1"/>
    </source>
</evidence>
<gene>
    <name evidence="1" type="ORF">C4D60_Mb06t28150</name>
</gene>
<name>A0A4V4H479_MUSBA</name>
<keyword evidence="2" id="KW-1185">Reference proteome</keyword>